<evidence type="ECO:0000313" key="3">
    <source>
        <dbReference type="Proteomes" id="UP000801492"/>
    </source>
</evidence>
<evidence type="ECO:0000256" key="1">
    <source>
        <dbReference type="SAM" id="MobiDB-lite"/>
    </source>
</evidence>
<comment type="caution">
    <text evidence="2">The sequence shown here is derived from an EMBL/GenBank/DDBJ whole genome shotgun (WGS) entry which is preliminary data.</text>
</comment>
<keyword evidence="3" id="KW-1185">Reference proteome</keyword>
<organism evidence="2 3">
    <name type="scientific">Ignelater luminosus</name>
    <name type="common">Cucubano</name>
    <name type="synonym">Pyrophorus luminosus</name>
    <dbReference type="NCBI Taxonomy" id="2038154"/>
    <lineage>
        <taxon>Eukaryota</taxon>
        <taxon>Metazoa</taxon>
        <taxon>Ecdysozoa</taxon>
        <taxon>Arthropoda</taxon>
        <taxon>Hexapoda</taxon>
        <taxon>Insecta</taxon>
        <taxon>Pterygota</taxon>
        <taxon>Neoptera</taxon>
        <taxon>Endopterygota</taxon>
        <taxon>Coleoptera</taxon>
        <taxon>Polyphaga</taxon>
        <taxon>Elateriformia</taxon>
        <taxon>Elateroidea</taxon>
        <taxon>Elateridae</taxon>
        <taxon>Agrypninae</taxon>
        <taxon>Pyrophorini</taxon>
        <taxon>Ignelater</taxon>
    </lineage>
</organism>
<evidence type="ECO:0000313" key="2">
    <source>
        <dbReference type="EMBL" id="KAF2902813.1"/>
    </source>
</evidence>
<accession>A0A8K0DB44</accession>
<dbReference type="Proteomes" id="UP000801492">
    <property type="component" value="Unassembled WGS sequence"/>
</dbReference>
<sequence length="142" mass="16587">MSSDSENSIATAPVEDVKPKRRSSIFRPDTEPSQLHNVTTTFPLNYAQRLLSENIKWKETYTATKMDLIELKKKAKEDVTYPVHLLNLPFFEAYVRRAEEFCCQVNNMIELQKVAVSFQNIRNQELEMQVEMTTQKLRNELS</sequence>
<dbReference type="OrthoDB" id="6760541at2759"/>
<dbReference type="EMBL" id="VTPC01001178">
    <property type="protein sequence ID" value="KAF2902813.1"/>
    <property type="molecule type" value="Genomic_DNA"/>
</dbReference>
<protein>
    <submittedName>
        <fullName evidence="2">Uncharacterized protein</fullName>
    </submittedName>
</protein>
<dbReference type="AlphaFoldDB" id="A0A8K0DB44"/>
<proteinExistence type="predicted"/>
<feature type="compositionally biased region" description="Polar residues" evidence="1">
    <location>
        <begin position="1"/>
        <end position="10"/>
    </location>
</feature>
<name>A0A8K0DB44_IGNLU</name>
<reference evidence="2" key="1">
    <citation type="submission" date="2019-08" db="EMBL/GenBank/DDBJ databases">
        <title>The genome of the North American firefly Photinus pyralis.</title>
        <authorList>
            <consortium name="Photinus pyralis genome working group"/>
            <person name="Fallon T.R."/>
            <person name="Sander Lower S.E."/>
            <person name="Weng J.-K."/>
        </authorList>
    </citation>
    <scope>NUCLEOTIDE SEQUENCE</scope>
    <source>
        <strain evidence="2">TRF0915ILg1</strain>
        <tissue evidence="2">Whole body</tissue>
    </source>
</reference>
<gene>
    <name evidence="2" type="ORF">ILUMI_03370</name>
</gene>
<feature type="region of interest" description="Disordered" evidence="1">
    <location>
        <begin position="1"/>
        <end position="32"/>
    </location>
</feature>